<organism evidence="3">
    <name type="scientific">Cladocopium goreaui</name>
    <dbReference type="NCBI Taxonomy" id="2562237"/>
    <lineage>
        <taxon>Eukaryota</taxon>
        <taxon>Sar</taxon>
        <taxon>Alveolata</taxon>
        <taxon>Dinophyceae</taxon>
        <taxon>Suessiales</taxon>
        <taxon>Symbiodiniaceae</taxon>
        <taxon>Cladocopium</taxon>
    </lineage>
</organism>
<sequence>MEIRPGPRFGLPLDLALQRVAEIAASEELRKAVGADYADLFQFRVQHTQFAEIEDAKSSELHYELVRHAISLQNAVDDLEEECVLSESSDGEDSWGAGIAVAKAIAASLAAFAAFLGNKDAVDDPLMHFVDQLSIDLDSFSTNLFGGLCRLDTDGICSGELQSALQSICLWAVTIVVHAVGHRQTSLILWEWVGKDPLWACVLVKGFLSAFLDFDVEEQPVAMTEIKENVLEAFAGLASPRIAFATQATSECISASNEELIRHHGCLAIALNSSGMVQVLLKAENSLCRFASFLATLLQPELLADDSRNWSSQRAATLVLLGGDSPTALRTTRQAKAAAVSLRAEIETHKVELWRKLIREFSALRFEVQASVLRNCVQLSYFLPLDMECLQELVSEALYFTSPNGSANDAALLVTLCFVAANSGAYPEDFPNLVFVVSGTSSEVKTLMDSRWERWLWQGCCQMDILAQWIVDLELSKMFQEGASQSVEHLEPSETEMDLHRLHKGDQKVDPSSPLKMRLQDLVLDAPNQFQCAISAQLMMDPVQTPEGFVMERSVLADALNASGGLCPLSGNRLILTDCPRQPDLRRRLRLLAANENAAQDENLVQVLSSNVASGRYSSGKSARCDLAGNAASQTEIDQTHLCHVQMTGAEPADECEPTGEQLAAMRDRIVKRGASPYSDFSILTPYSRTMQKQRKTWSLMQQDGTFKVVMQSLEEYFERISKLNADYPETWHLMMRAEDKCRSEMFKRYRTIVLTTARCASEGIPTPNAHSEKVVVEKARGSQDSRPDANVSQGQGGQITWPTSQHSGQIPNRRVGATQSQKKETKCWRVLALVQIIREAGGAFSLENPESSFAWLMPKMIKLLQVPDVKTVGHKHQKPTAIVTSASWMLQVKLRCGDVRPHYHVPGGLQGLSWDPVSEEYVWLTSKAAEYPWGLCDAWAAALQGWLCSADGELWLRRRTLYKTGPNQLVRLEQSEPDASAKPTPAMQRSKAELREEENLRCTGGLRDPRRAVAKSPSYQQVGRRIRQALDLCVSEAALLRFEAGEEIEDALVQQARQALHAEFEVNEVSNDEGYHTELLKSMLHCASDADAVTPPNGWSKGLVETGRADKVSTWEEVVALVGPQAKLMIFDVSLSAQELFKIKTPYEQLEFLVIDFSDVGPVSVICLDKSTVTAHGPLDLNPGPNPINRLTTLGFVPGQLETKFKSSMWQRRGNGKGKFDLVATLRGFVHTVSAVLKSAVYRAASSYLTEAVQWHKRSGFVMGEVLESGIADAKRSPVRAIGAPRKAAEVKLEWLEALFARGQVARLNICADSELASNVPLVGRYDDPSRVMSKADLMEAFRISLKHCRALLPASAAVMKANGKTFYRRSPGAMSISIRPVTELCGLIKPRVTAEEDADLAKAAESSLAAGGNEAPPFLAMCKFLAFRALGDVDPAERLLVQEKVLARAGMPPLAAGFTWDDLARALSFLIKLAEAEGLEAAVEDSKSGMPAAKKPRLAGEGAAGAAVFLVMLDYILSTAIEGKPFTVTDEIVDGVTCLELALRGLHLAAALSKGHDVLGAVIKRAEALLLGGSSCLRGGRNGNKMRRLGARVLGALAKQTPGTATVWLQQLDASLGDASPEKRAAAALSVCELLREGVTTAEPAKMCQKVLSFLIAPQIDPDSAALTAACDGLRRL</sequence>
<feature type="domain" description="U-box" evidence="2">
    <location>
        <begin position="526"/>
        <end position="572"/>
    </location>
</feature>
<dbReference type="InterPro" id="IPR013083">
    <property type="entry name" value="Znf_RING/FYVE/PHD"/>
</dbReference>
<protein>
    <submittedName>
        <fullName evidence="4">U-box domain-containing protein</fullName>
    </submittedName>
</protein>
<dbReference type="EMBL" id="CAMXCT030000708">
    <property type="protein sequence ID" value="CAL4769663.1"/>
    <property type="molecule type" value="Genomic_DNA"/>
</dbReference>
<feature type="region of interest" description="Disordered" evidence="1">
    <location>
        <begin position="975"/>
        <end position="995"/>
    </location>
</feature>
<dbReference type="Pfam" id="PF04564">
    <property type="entry name" value="U-box"/>
    <property type="match status" value="1"/>
</dbReference>
<evidence type="ECO:0000256" key="1">
    <source>
        <dbReference type="SAM" id="MobiDB-lite"/>
    </source>
</evidence>
<evidence type="ECO:0000313" key="5">
    <source>
        <dbReference type="Proteomes" id="UP001152797"/>
    </source>
</evidence>
<gene>
    <name evidence="3" type="ORF">C1SCF055_LOCUS10056</name>
</gene>
<evidence type="ECO:0000313" key="4">
    <source>
        <dbReference type="EMBL" id="CAL4769663.1"/>
    </source>
</evidence>
<evidence type="ECO:0000259" key="2">
    <source>
        <dbReference type="Pfam" id="PF04564"/>
    </source>
</evidence>
<dbReference type="SUPFAM" id="SSF57850">
    <property type="entry name" value="RING/U-box"/>
    <property type="match status" value="1"/>
</dbReference>
<evidence type="ECO:0000313" key="3">
    <source>
        <dbReference type="EMBL" id="CAI3982351.1"/>
    </source>
</evidence>
<reference evidence="3" key="1">
    <citation type="submission" date="2022-10" db="EMBL/GenBank/DDBJ databases">
        <authorList>
            <person name="Chen Y."/>
            <person name="Dougan E. K."/>
            <person name="Chan C."/>
            <person name="Rhodes N."/>
            <person name="Thang M."/>
        </authorList>
    </citation>
    <scope>NUCLEOTIDE SEQUENCE</scope>
</reference>
<dbReference type="EMBL" id="CAMXCT010000708">
    <property type="protein sequence ID" value="CAI3982351.1"/>
    <property type="molecule type" value="Genomic_DNA"/>
</dbReference>
<feature type="non-terminal residue" evidence="3">
    <location>
        <position position="1"/>
    </location>
</feature>
<dbReference type="Proteomes" id="UP001152797">
    <property type="component" value="Unassembled WGS sequence"/>
</dbReference>
<dbReference type="Gene3D" id="3.30.40.10">
    <property type="entry name" value="Zinc/RING finger domain, C3HC4 (zinc finger)"/>
    <property type="match status" value="1"/>
</dbReference>
<feature type="region of interest" description="Disordered" evidence="1">
    <location>
        <begin position="781"/>
        <end position="820"/>
    </location>
</feature>
<name>A0A9P1BZL9_9DINO</name>
<keyword evidence="5" id="KW-1185">Reference proteome</keyword>
<comment type="caution">
    <text evidence="3">The sequence shown here is derived from an EMBL/GenBank/DDBJ whole genome shotgun (WGS) entry which is preliminary data.</text>
</comment>
<reference evidence="4 5" key="2">
    <citation type="submission" date="2024-05" db="EMBL/GenBank/DDBJ databases">
        <authorList>
            <person name="Chen Y."/>
            <person name="Shah S."/>
            <person name="Dougan E. K."/>
            <person name="Thang M."/>
            <person name="Chan C."/>
        </authorList>
    </citation>
    <scope>NUCLEOTIDE SEQUENCE [LARGE SCALE GENOMIC DNA]</scope>
</reference>
<dbReference type="GO" id="GO:0016567">
    <property type="term" value="P:protein ubiquitination"/>
    <property type="evidence" value="ECO:0007669"/>
    <property type="project" value="InterPro"/>
</dbReference>
<proteinExistence type="predicted"/>
<dbReference type="EMBL" id="CAMXCT020000708">
    <property type="protein sequence ID" value="CAL1135726.1"/>
    <property type="molecule type" value="Genomic_DNA"/>
</dbReference>
<feature type="compositionally biased region" description="Polar residues" evidence="1">
    <location>
        <begin position="791"/>
        <end position="811"/>
    </location>
</feature>
<dbReference type="GO" id="GO:0004842">
    <property type="term" value="F:ubiquitin-protein transferase activity"/>
    <property type="evidence" value="ECO:0007669"/>
    <property type="project" value="InterPro"/>
</dbReference>
<accession>A0A9P1BZL9</accession>
<dbReference type="InterPro" id="IPR003613">
    <property type="entry name" value="Ubox_domain"/>
</dbReference>